<keyword evidence="13" id="KW-1133">Transmembrane helix</keyword>
<dbReference type="PANTHER" id="PTHR42878:SF7">
    <property type="entry name" value="SENSOR HISTIDINE KINASE GLRK"/>
    <property type="match status" value="1"/>
</dbReference>
<dbReference type="SUPFAM" id="SSF47384">
    <property type="entry name" value="Homodimeric domain of signal transducing histidine kinase"/>
    <property type="match status" value="1"/>
</dbReference>
<dbReference type="FunFam" id="3.30.565.10:FF:000006">
    <property type="entry name" value="Sensor histidine kinase WalK"/>
    <property type="match status" value="1"/>
</dbReference>
<feature type="transmembrane region" description="Helical" evidence="13">
    <location>
        <begin position="12"/>
        <end position="32"/>
    </location>
</feature>
<feature type="transmembrane region" description="Helical" evidence="13">
    <location>
        <begin position="205"/>
        <end position="228"/>
    </location>
</feature>
<dbReference type="GO" id="GO:0016020">
    <property type="term" value="C:membrane"/>
    <property type="evidence" value="ECO:0007669"/>
    <property type="project" value="UniProtKB-SubCell"/>
</dbReference>
<dbReference type="Proteomes" id="UP000441455">
    <property type="component" value="Unassembled WGS sequence"/>
</dbReference>
<dbReference type="GO" id="GO:0000156">
    <property type="term" value="F:phosphorelay response regulator activity"/>
    <property type="evidence" value="ECO:0007669"/>
    <property type="project" value="TreeGrafter"/>
</dbReference>
<dbReference type="Gene3D" id="6.10.340.10">
    <property type="match status" value="1"/>
</dbReference>
<keyword evidence="10 13" id="KW-0472">Membrane</keyword>
<dbReference type="InterPro" id="IPR005467">
    <property type="entry name" value="His_kinase_dom"/>
</dbReference>
<sequence>MKKSLSTRLMYSYMGLILAIIVGISVGLSYLITDYFFRTKELELNDKGGQVAMMIRYFDATHMDKTILREYLTSMDQLVGARIWVFNNQFDLIGASETGTEYEQVHDGSDSSKQEREAKRREKWMKSVAAIDQQIQEGGPNSERFRKTLAKVYSGDRVNERIYHPYYKEQVLMVGIPLKDTRGEVTGALLLASPLGGLNKVLKDIYIYTIIVGIIALFVSVIIVSGLTRRMVKPLISMKNSAKAIALGDYSLKVAVDGDDEVADLGRSLNSLGRDLEQFVRKSRKMEKMRRDFVANVSHELRTPITIIQGYNEALSDGTITDPEDIRKYRKLINDETQRLERLINELLDISRLQRGEGEEMEPIPLGKVVESVVNMLEGRAKKRDIRLEQYVDDSLLVYGNGDRLYQLVMILGDNAMKYSPDSSVIRFQVMENRQKGTVLTVADQGFGIPEEDIPYIWERFYKADKSHSRHIPGTGLGLAIGREIIRMHKARVQVQSKVGKGTAFVITFPPCAPPSKVDANGAHEAEVVENVHPLPEDDTVEQEGENRDV</sequence>
<evidence type="ECO:0000259" key="14">
    <source>
        <dbReference type="PROSITE" id="PS50109"/>
    </source>
</evidence>
<evidence type="ECO:0000256" key="12">
    <source>
        <dbReference type="SAM" id="MobiDB-lite"/>
    </source>
</evidence>
<keyword evidence="7 16" id="KW-0418">Kinase</keyword>
<dbReference type="AlphaFoldDB" id="A0A6N7VKU0"/>
<dbReference type="GO" id="GO:0005524">
    <property type="term" value="F:ATP binding"/>
    <property type="evidence" value="ECO:0007669"/>
    <property type="project" value="UniProtKB-KW"/>
</dbReference>
<keyword evidence="6" id="KW-0547">Nucleotide-binding</keyword>
<feature type="domain" description="HAMP" evidence="15">
    <location>
        <begin position="229"/>
        <end position="281"/>
    </location>
</feature>
<dbReference type="SUPFAM" id="SSF55874">
    <property type="entry name" value="ATPase domain of HSP90 chaperone/DNA topoisomerase II/histidine kinase"/>
    <property type="match status" value="1"/>
</dbReference>
<evidence type="ECO:0000256" key="6">
    <source>
        <dbReference type="ARBA" id="ARBA00022741"/>
    </source>
</evidence>
<reference evidence="16 17" key="1">
    <citation type="submission" date="2019-08" db="EMBL/GenBank/DDBJ databases">
        <title>In-depth cultivation of the pig gut microbiome towards novel bacterial diversity and tailored functional studies.</title>
        <authorList>
            <person name="Wylensek D."/>
            <person name="Hitch T.C.A."/>
            <person name="Clavel T."/>
        </authorList>
    </citation>
    <scope>NUCLEOTIDE SEQUENCE [LARGE SCALE GENOMIC DNA]</scope>
    <source>
        <strain evidence="16 17">WCA-389-WT-5B</strain>
    </source>
</reference>
<keyword evidence="11" id="KW-0175">Coiled coil</keyword>
<dbReference type="InterPro" id="IPR036890">
    <property type="entry name" value="HATPase_C_sf"/>
</dbReference>
<dbReference type="InterPro" id="IPR003594">
    <property type="entry name" value="HATPase_dom"/>
</dbReference>
<evidence type="ECO:0000256" key="11">
    <source>
        <dbReference type="SAM" id="Coils"/>
    </source>
</evidence>
<dbReference type="PANTHER" id="PTHR42878">
    <property type="entry name" value="TWO-COMPONENT HISTIDINE KINASE"/>
    <property type="match status" value="1"/>
</dbReference>
<proteinExistence type="predicted"/>
<dbReference type="SMART" id="SM00388">
    <property type="entry name" value="HisKA"/>
    <property type="match status" value="1"/>
</dbReference>
<organism evidence="16 17">
    <name type="scientific">Acidaminococcus fermentans</name>
    <dbReference type="NCBI Taxonomy" id="905"/>
    <lineage>
        <taxon>Bacteria</taxon>
        <taxon>Bacillati</taxon>
        <taxon>Bacillota</taxon>
        <taxon>Negativicutes</taxon>
        <taxon>Acidaminococcales</taxon>
        <taxon>Acidaminococcaceae</taxon>
        <taxon>Acidaminococcus</taxon>
    </lineage>
</organism>
<dbReference type="GO" id="GO:0030295">
    <property type="term" value="F:protein kinase activator activity"/>
    <property type="evidence" value="ECO:0007669"/>
    <property type="project" value="TreeGrafter"/>
</dbReference>
<evidence type="ECO:0000256" key="5">
    <source>
        <dbReference type="ARBA" id="ARBA00022679"/>
    </source>
</evidence>
<comment type="caution">
    <text evidence="16">The sequence shown here is derived from an EMBL/GenBank/DDBJ whole genome shotgun (WGS) entry which is preliminary data.</text>
</comment>
<dbReference type="SMART" id="SM00304">
    <property type="entry name" value="HAMP"/>
    <property type="match status" value="1"/>
</dbReference>
<dbReference type="PROSITE" id="PS50885">
    <property type="entry name" value="HAMP"/>
    <property type="match status" value="1"/>
</dbReference>
<dbReference type="GO" id="GO:0000155">
    <property type="term" value="F:phosphorelay sensor kinase activity"/>
    <property type="evidence" value="ECO:0007669"/>
    <property type="project" value="InterPro"/>
</dbReference>
<dbReference type="PROSITE" id="PS50109">
    <property type="entry name" value="HIS_KIN"/>
    <property type="match status" value="1"/>
</dbReference>
<dbReference type="CDD" id="cd00075">
    <property type="entry name" value="HATPase"/>
    <property type="match status" value="1"/>
</dbReference>
<feature type="coiled-coil region" evidence="11">
    <location>
        <begin position="326"/>
        <end position="353"/>
    </location>
</feature>
<evidence type="ECO:0000313" key="17">
    <source>
        <dbReference type="Proteomes" id="UP000441455"/>
    </source>
</evidence>
<dbReference type="InterPro" id="IPR036097">
    <property type="entry name" value="HisK_dim/P_sf"/>
</dbReference>
<evidence type="ECO:0000313" key="16">
    <source>
        <dbReference type="EMBL" id="MSS82314.1"/>
    </source>
</evidence>
<keyword evidence="8" id="KW-0067">ATP-binding</keyword>
<evidence type="ECO:0000256" key="13">
    <source>
        <dbReference type="SAM" id="Phobius"/>
    </source>
</evidence>
<dbReference type="CDD" id="cd06225">
    <property type="entry name" value="HAMP"/>
    <property type="match status" value="1"/>
</dbReference>
<dbReference type="Pfam" id="PF00512">
    <property type="entry name" value="HisKA"/>
    <property type="match status" value="1"/>
</dbReference>
<comment type="subcellular location">
    <subcellularLocation>
        <location evidence="2">Membrane</location>
    </subcellularLocation>
</comment>
<dbReference type="GO" id="GO:0007234">
    <property type="term" value="P:osmosensory signaling via phosphorelay pathway"/>
    <property type="evidence" value="ECO:0007669"/>
    <property type="project" value="TreeGrafter"/>
</dbReference>
<evidence type="ECO:0000256" key="4">
    <source>
        <dbReference type="ARBA" id="ARBA00022553"/>
    </source>
</evidence>
<keyword evidence="13" id="KW-0812">Transmembrane</keyword>
<dbReference type="FunFam" id="1.10.287.130:FF:000001">
    <property type="entry name" value="Two-component sensor histidine kinase"/>
    <property type="match status" value="1"/>
</dbReference>
<dbReference type="InterPro" id="IPR003661">
    <property type="entry name" value="HisK_dim/P_dom"/>
</dbReference>
<dbReference type="SUPFAM" id="SSF158472">
    <property type="entry name" value="HAMP domain-like"/>
    <property type="match status" value="1"/>
</dbReference>
<evidence type="ECO:0000256" key="10">
    <source>
        <dbReference type="ARBA" id="ARBA00023136"/>
    </source>
</evidence>
<accession>A0A6N7VKU0</accession>
<dbReference type="Gene3D" id="1.10.287.130">
    <property type="match status" value="1"/>
</dbReference>
<dbReference type="Gene3D" id="3.30.565.10">
    <property type="entry name" value="Histidine kinase-like ATPase, C-terminal domain"/>
    <property type="match status" value="1"/>
</dbReference>
<keyword evidence="9" id="KW-0902">Two-component regulatory system</keyword>
<keyword evidence="5" id="KW-0808">Transferase</keyword>
<dbReference type="RefSeq" id="WP_279127104.1">
    <property type="nucleotide sequence ID" value="NZ_CALEXD010000015.1"/>
</dbReference>
<name>A0A6N7VKU0_ACIFE</name>
<gene>
    <name evidence="16" type="ORF">FX155_06865</name>
</gene>
<evidence type="ECO:0000256" key="3">
    <source>
        <dbReference type="ARBA" id="ARBA00012438"/>
    </source>
</evidence>
<keyword evidence="4" id="KW-0597">Phosphoprotein</keyword>
<dbReference type="InterPro" id="IPR003660">
    <property type="entry name" value="HAMP_dom"/>
</dbReference>
<evidence type="ECO:0000256" key="2">
    <source>
        <dbReference type="ARBA" id="ARBA00004370"/>
    </source>
</evidence>
<dbReference type="EMBL" id="VULN01000008">
    <property type="protein sequence ID" value="MSS82314.1"/>
    <property type="molecule type" value="Genomic_DNA"/>
</dbReference>
<dbReference type="InterPro" id="IPR004358">
    <property type="entry name" value="Sig_transdc_His_kin-like_C"/>
</dbReference>
<feature type="domain" description="Histidine kinase" evidence="14">
    <location>
        <begin position="296"/>
        <end position="513"/>
    </location>
</feature>
<evidence type="ECO:0000256" key="9">
    <source>
        <dbReference type="ARBA" id="ARBA00023012"/>
    </source>
</evidence>
<protein>
    <recommendedName>
        <fullName evidence="3">histidine kinase</fullName>
        <ecNumber evidence="3">2.7.13.3</ecNumber>
    </recommendedName>
</protein>
<dbReference type="CDD" id="cd00082">
    <property type="entry name" value="HisKA"/>
    <property type="match status" value="1"/>
</dbReference>
<evidence type="ECO:0000259" key="15">
    <source>
        <dbReference type="PROSITE" id="PS50885"/>
    </source>
</evidence>
<dbReference type="EC" id="2.7.13.3" evidence="3"/>
<evidence type="ECO:0000256" key="1">
    <source>
        <dbReference type="ARBA" id="ARBA00000085"/>
    </source>
</evidence>
<dbReference type="Pfam" id="PF02518">
    <property type="entry name" value="HATPase_c"/>
    <property type="match status" value="1"/>
</dbReference>
<evidence type="ECO:0000256" key="7">
    <source>
        <dbReference type="ARBA" id="ARBA00022777"/>
    </source>
</evidence>
<feature type="region of interest" description="Disordered" evidence="12">
    <location>
        <begin position="530"/>
        <end position="550"/>
    </location>
</feature>
<dbReference type="PRINTS" id="PR00344">
    <property type="entry name" value="BCTRLSENSOR"/>
</dbReference>
<evidence type="ECO:0000256" key="8">
    <source>
        <dbReference type="ARBA" id="ARBA00022840"/>
    </source>
</evidence>
<comment type="catalytic activity">
    <reaction evidence="1">
        <text>ATP + protein L-histidine = ADP + protein N-phospho-L-histidine.</text>
        <dbReference type="EC" id="2.7.13.3"/>
    </reaction>
</comment>
<dbReference type="Pfam" id="PF00672">
    <property type="entry name" value="HAMP"/>
    <property type="match status" value="1"/>
</dbReference>
<dbReference type="InterPro" id="IPR050351">
    <property type="entry name" value="BphY/WalK/GraS-like"/>
</dbReference>
<dbReference type="SMART" id="SM00387">
    <property type="entry name" value="HATPase_c"/>
    <property type="match status" value="1"/>
</dbReference>